<dbReference type="PaxDb" id="2903-EOD22042"/>
<evidence type="ECO:0000313" key="2">
    <source>
        <dbReference type="EnsemblProtists" id="EOD22042"/>
    </source>
</evidence>
<dbReference type="KEGG" id="ehx:EMIHUDRAFT_368459"/>
<organism evidence="2 3">
    <name type="scientific">Emiliania huxleyi (strain CCMP1516)</name>
    <dbReference type="NCBI Taxonomy" id="280463"/>
    <lineage>
        <taxon>Eukaryota</taxon>
        <taxon>Haptista</taxon>
        <taxon>Haptophyta</taxon>
        <taxon>Prymnesiophyceae</taxon>
        <taxon>Isochrysidales</taxon>
        <taxon>Noelaerhabdaceae</taxon>
        <taxon>Emiliania</taxon>
    </lineage>
</organism>
<reference evidence="2" key="2">
    <citation type="submission" date="2024-10" db="UniProtKB">
        <authorList>
            <consortium name="EnsemblProtists"/>
        </authorList>
    </citation>
    <scope>IDENTIFICATION</scope>
</reference>
<dbReference type="Gene3D" id="1.10.3520.10">
    <property type="entry name" value="Glycolipid transfer protein"/>
    <property type="match status" value="1"/>
</dbReference>
<reference evidence="3" key="1">
    <citation type="journal article" date="2013" name="Nature">
        <title>Pan genome of the phytoplankton Emiliania underpins its global distribution.</title>
        <authorList>
            <person name="Read B.A."/>
            <person name="Kegel J."/>
            <person name="Klute M.J."/>
            <person name="Kuo A."/>
            <person name="Lefebvre S.C."/>
            <person name="Maumus F."/>
            <person name="Mayer C."/>
            <person name="Miller J."/>
            <person name="Monier A."/>
            <person name="Salamov A."/>
            <person name="Young J."/>
            <person name="Aguilar M."/>
            <person name="Claverie J.M."/>
            <person name="Frickenhaus S."/>
            <person name="Gonzalez K."/>
            <person name="Herman E.K."/>
            <person name="Lin Y.C."/>
            <person name="Napier J."/>
            <person name="Ogata H."/>
            <person name="Sarno A.F."/>
            <person name="Shmutz J."/>
            <person name="Schroeder D."/>
            <person name="de Vargas C."/>
            <person name="Verret F."/>
            <person name="von Dassow P."/>
            <person name="Valentin K."/>
            <person name="Van de Peer Y."/>
            <person name="Wheeler G."/>
            <person name="Dacks J.B."/>
            <person name="Delwiche C.F."/>
            <person name="Dyhrman S.T."/>
            <person name="Glockner G."/>
            <person name="John U."/>
            <person name="Richards T."/>
            <person name="Worden A.Z."/>
            <person name="Zhang X."/>
            <person name="Grigoriev I.V."/>
            <person name="Allen A.E."/>
            <person name="Bidle K."/>
            <person name="Borodovsky M."/>
            <person name="Bowler C."/>
            <person name="Brownlee C."/>
            <person name="Cock J.M."/>
            <person name="Elias M."/>
            <person name="Gladyshev V.N."/>
            <person name="Groth M."/>
            <person name="Guda C."/>
            <person name="Hadaegh A."/>
            <person name="Iglesias-Rodriguez M.D."/>
            <person name="Jenkins J."/>
            <person name="Jones B.M."/>
            <person name="Lawson T."/>
            <person name="Leese F."/>
            <person name="Lindquist E."/>
            <person name="Lobanov A."/>
            <person name="Lomsadze A."/>
            <person name="Malik S.B."/>
            <person name="Marsh M.E."/>
            <person name="Mackinder L."/>
            <person name="Mock T."/>
            <person name="Mueller-Roeber B."/>
            <person name="Pagarete A."/>
            <person name="Parker M."/>
            <person name="Probert I."/>
            <person name="Quesneville H."/>
            <person name="Raines C."/>
            <person name="Rensing S.A."/>
            <person name="Riano-Pachon D.M."/>
            <person name="Richier S."/>
            <person name="Rokitta S."/>
            <person name="Shiraiwa Y."/>
            <person name="Soanes D.M."/>
            <person name="van der Giezen M."/>
            <person name="Wahlund T.M."/>
            <person name="Williams B."/>
            <person name="Wilson W."/>
            <person name="Wolfe G."/>
            <person name="Wurch L.L."/>
        </authorList>
    </citation>
    <scope>NUCLEOTIDE SEQUENCE</scope>
</reference>
<protein>
    <recommendedName>
        <fullName evidence="4">Glycolipid transfer protein domain-containing protein</fullName>
    </recommendedName>
</protein>
<dbReference type="RefSeq" id="XP_005774471.1">
    <property type="nucleotide sequence ID" value="XM_005774414.1"/>
</dbReference>
<dbReference type="InterPro" id="IPR036497">
    <property type="entry name" value="GLTP_sf"/>
</dbReference>
<feature type="region of interest" description="Disordered" evidence="1">
    <location>
        <begin position="111"/>
        <end position="135"/>
    </location>
</feature>
<evidence type="ECO:0000256" key="1">
    <source>
        <dbReference type="SAM" id="MobiDB-lite"/>
    </source>
</evidence>
<name>A0A0D3JEV7_EMIH1</name>
<accession>A0A0D3JEV7</accession>
<dbReference type="EnsemblProtists" id="EOD22042">
    <property type="protein sequence ID" value="EOD22042"/>
    <property type="gene ID" value="EMIHUDRAFT_368459"/>
</dbReference>
<proteinExistence type="predicted"/>
<evidence type="ECO:0008006" key="4">
    <source>
        <dbReference type="Google" id="ProtNLM"/>
    </source>
</evidence>
<dbReference type="Proteomes" id="UP000013827">
    <property type="component" value="Unassembled WGS sequence"/>
</dbReference>
<dbReference type="HOGENOM" id="CLU_1889683_0_0_1"/>
<dbReference type="AlphaFoldDB" id="A0A0D3JEV7"/>
<dbReference type="GeneID" id="17267609"/>
<dbReference type="SUPFAM" id="SSF110004">
    <property type="entry name" value="Glycolipid transfer protein, GLTP"/>
    <property type="match status" value="1"/>
</dbReference>
<evidence type="ECO:0000313" key="3">
    <source>
        <dbReference type="Proteomes" id="UP000013827"/>
    </source>
</evidence>
<keyword evidence="3" id="KW-1185">Reference proteome</keyword>
<sequence length="135" mass="14804">MEPSLRALEAGVIRINQALGLALLVRNDEANLRKVRDAAFTAAQAGRPCRRLGALLEAEVDAGAHALAEGDGSAQLADPSAAIALLQAYGEALEPYHSWVLRQAFRYCPRGPERTREDRRGPEMTRDATRWHEMA</sequence>